<feature type="transmembrane region" description="Helical" evidence="5">
    <location>
        <begin position="149"/>
        <end position="168"/>
    </location>
</feature>
<dbReference type="PROSITE" id="PS01081">
    <property type="entry name" value="HTH_TETR_1"/>
    <property type="match status" value="1"/>
</dbReference>
<keyword evidence="5" id="KW-0812">Transmembrane</keyword>
<evidence type="ECO:0000256" key="3">
    <source>
        <dbReference type="ARBA" id="ARBA00023163"/>
    </source>
</evidence>
<dbReference type="PROSITE" id="PS50977">
    <property type="entry name" value="HTH_TETR_2"/>
    <property type="match status" value="1"/>
</dbReference>
<evidence type="ECO:0000256" key="4">
    <source>
        <dbReference type="PROSITE-ProRule" id="PRU00335"/>
    </source>
</evidence>
<evidence type="ECO:0000256" key="5">
    <source>
        <dbReference type="SAM" id="Phobius"/>
    </source>
</evidence>
<dbReference type="SUPFAM" id="SSF46689">
    <property type="entry name" value="Homeodomain-like"/>
    <property type="match status" value="1"/>
</dbReference>
<dbReference type="InterPro" id="IPR036271">
    <property type="entry name" value="Tet_transcr_reg_TetR-rel_C_sf"/>
</dbReference>
<evidence type="ECO:0000313" key="7">
    <source>
        <dbReference type="EMBL" id="SDN42974.1"/>
    </source>
</evidence>
<dbReference type="Gene3D" id="1.10.357.10">
    <property type="entry name" value="Tetracycline Repressor, domain 2"/>
    <property type="match status" value="1"/>
</dbReference>
<dbReference type="Pfam" id="PF00440">
    <property type="entry name" value="TetR_N"/>
    <property type="match status" value="1"/>
</dbReference>
<evidence type="ECO:0000256" key="2">
    <source>
        <dbReference type="ARBA" id="ARBA00023125"/>
    </source>
</evidence>
<proteinExistence type="predicted"/>
<dbReference type="OrthoDB" id="9812484at2"/>
<dbReference type="GO" id="GO:0003677">
    <property type="term" value="F:DNA binding"/>
    <property type="evidence" value="ECO:0007669"/>
    <property type="project" value="UniProtKB-UniRule"/>
</dbReference>
<dbReference type="PANTHER" id="PTHR43479:SF11">
    <property type="entry name" value="ACREF_ENVCD OPERON REPRESSOR-RELATED"/>
    <property type="match status" value="1"/>
</dbReference>
<organism evidence="7 8">
    <name type="scientific">Desulfonauticus submarinus</name>
    <dbReference type="NCBI Taxonomy" id="206665"/>
    <lineage>
        <taxon>Bacteria</taxon>
        <taxon>Pseudomonadati</taxon>
        <taxon>Thermodesulfobacteriota</taxon>
        <taxon>Desulfovibrionia</taxon>
        <taxon>Desulfovibrionales</taxon>
        <taxon>Desulfonauticaceae</taxon>
        <taxon>Desulfonauticus</taxon>
    </lineage>
</organism>
<reference evidence="7 8" key="1">
    <citation type="submission" date="2016-10" db="EMBL/GenBank/DDBJ databases">
        <authorList>
            <person name="de Groot N.N."/>
        </authorList>
    </citation>
    <scope>NUCLEOTIDE SEQUENCE [LARGE SCALE GENOMIC DNA]</scope>
    <source>
        <strain evidence="7 8">DSM 15269</strain>
    </source>
</reference>
<dbReference type="PRINTS" id="PR00455">
    <property type="entry name" value="HTHTETR"/>
</dbReference>
<dbReference type="AlphaFoldDB" id="A0A1H0BBD1"/>
<keyword evidence="1" id="KW-0805">Transcription regulation</keyword>
<feature type="DNA-binding region" description="H-T-H motif" evidence="4">
    <location>
        <begin position="29"/>
        <end position="48"/>
    </location>
</feature>
<dbReference type="FunFam" id="1.10.10.60:FF:000141">
    <property type="entry name" value="TetR family transcriptional regulator"/>
    <property type="match status" value="1"/>
</dbReference>
<sequence>MRLKGSQRREKILKAAKKLFAQKGFKGTTTKMLAQEAGISEASLYKYFSSKEEIYLNLLEQKIKDIGFYFPLKPKNSLKETLKSIVVQFLKRNTKDPSFVKIFLYASLEEHEISKNILSKLRNIFFSRLESLFQIWIQEKKIKKMDKHLLSKFFFALLYYSLLLKTIFPDDEFNGYTIEEIANNLTEIFLEGVLYEQK</sequence>
<keyword evidence="2 4" id="KW-0238">DNA-binding</keyword>
<feature type="domain" description="HTH tetR-type" evidence="6">
    <location>
        <begin position="6"/>
        <end position="66"/>
    </location>
</feature>
<dbReference type="Proteomes" id="UP000199602">
    <property type="component" value="Unassembled WGS sequence"/>
</dbReference>
<evidence type="ECO:0000259" key="6">
    <source>
        <dbReference type="PROSITE" id="PS50977"/>
    </source>
</evidence>
<dbReference type="SUPFAM" id="SSF48498">
    <property type="entry name" value="Tetracyclin repressor-like, C-terminal domain"/>
    <property type="match status" value="1"/>
</dbReference>
<keyword evidence="5" id="KW-1133">Transmembrane helix</keyword>
<keyword evidence="3" id="KW-0804">Transcription</keyword>
<dbReference type="InterPro" id="IPR009057">
    <property type="entry name" value="Homeodomain-like_sf"/>
</dbReference>
<evidence type="ECO:0000313" key="8">
    <source>
        <dbReference type="Proteomes" id="UP000199602"/>
    </source>
</evidence>
<dbReference type="InterPro" id="IPR023772">
    <property type="entry name" value="DNA-bd_HTH_TetR-type_CS"/>
</dbReference>
<dbReference type="RefSeq" id="WP_092063175.1">
    <property type="nucleotide sequence ID" value="NZ_FNIN01000002.1"/>
</dbReference>
<dbReference type="InterPro" id="IPR050624">
    <property type="entry name" value="HTH-type_Tx_Regulator"/>
</dbReference>
<dbReference type="STRING" id="206665.SAMN04488516_102111"/>
<dbReference type="EMBL" id="FNIN01000002">
    <property type="protein sequence ID" value="SDN42974.1"/>
    <property type="molecule type" value="Genomic_DNA"/>
</dbReference>
<keyword evidence="8" id="KW-1185">Reference proteome</keyword>
<dbReference type="InterPro" id="IPR001647">
    <property type="entry name" value="HTH_TetR"/>
</dbReference>
<gene>
    <name evidence="7" type="ORF">SAMN04488516_102111</name>
</gene>
<accession>A0A1H0BBD1</accession>
<keyword evidence="5" id="KW-0472">Membrane</keyword>
<name>A0A1H0BBD1_9BACT</name>
<protein>
    <submittedName>
        <fullName evidence="7">Transcriptional regulator, TetR family</fullName>
    </submittedName>
</protein>
<evidence type="ECO:0000256" key="1">
    <source>
        <dbReference type="ARBA" id="ARBA00023015"/>
    </source>
</evidence>
<dbReference type="PANTHER" id="PTHR43479">
    <property type="entry name" value="ACREF/ENVCD OPERON REPRESSOR-RELATED"/>
    <property type="match status" value="1"/>
</dbReference>
<dbReference type="Gene3D" id="1.10.10.60">
    <property type="entry name" value="Homeodomain-like"/>
    <property type="match status" value="1"/>
</dbReference>